<evidence type="ECO:0000313" key="2">
    <source>
        <dbReference type="Proteomes" id="UP000315754"/>
    </source>
</evidence>
<sequence length="100" mass="11072">MAITKRFKVSFEVTAVIDSESENNLNDLLVDIAKKAATGAELDPFKRELLVQGLTYGPEGAAAFCIKQGLRNFIREGHGDLSSTERKLMRFSPATIREVK</sequence>
<organism evidence="1 2">
    <name type="scientific">Escherichia phage vB_Eco_D226</name>
    <dbReference type="NCBI Taxonomy" id="2591402"/>
    <lineage>
        <taxon>Viruses</taxon>
        <taxon>Duplodnaviria</taxon>
        <taxon>Heunggongvirae</taxon>
        <taxon>Uroviricota</taxon>
        <taxon>Caudoviricetes</taxon>
        <taxon>Autographivirales</taxon>
        <taxon>Autotranscriptaviridae</taxon>
        <taxon>Studiervirinae</taxon>
        <taxon>Berlinvirus</taxon>
        <taxon>Berlinvirus D226</taxon>
    </lineage>
</organism>
<name>A0A514A6V0_9CAUD</name>
<dbReference type="Pfam" id="PF11247">
    <property type="entry name" value="Phage_T7_55"/>
    <property type="match status" value="1"/>
</dbReference>
<dbReference type="InterPro" id="IPR022611">
    <property type="entry name" value="Phage_T7_5.5"/>
</dbReference>
<keyword evidence="2" id="KW-1185">Reference proteome</keyword>
<evidence type="ECO:0000313" key="1">
    <source>
        <dbReference type="EMBL" id="QDH48989.1"/>
    </source>
</evidence>
<accession>A0A514A6V0</accession>
<protein>
    <submittedName>
        <fullName evidence="1">HNS binding protein</fullName>
    </submittedName>
</protein>
<dbReference type="Proteomes" id="UP000315754">
    <property type="component" value="Segment"/>
</dbReference>
<reference evidence="1 2" key="1">
    <citation type="submission" date="2019-06" db="EMBL/GenBank/DDBJ databases">
        <authorList>
            <person name="Wang X."/>
        </authorList>
    </citation>
    <scope>NUCLEOTIDE SEQUENCE [LARGE SCALE GENOMIC DNA]</scope>
</reference>
<gene>
    <name evidence="1" type="ORF">vBEcoD226_23</name>
</gene>
<dbReference type="EMBL" id="MN080711">
    <property type="protein sequence ID" value="QDH48989.1"/>
    <property type="molecule type" value="Genomic_DNA"/>
</dbReference>
<proteinExistence type="predicted"/>